<evidence type="ECO:0000259" key="8">
    <source>
        <dbReference type="Pfam" id="PF18565"/>
    </source>
</evidence>
<evidence type="ECO:0000313" key="9">
    <source>
        <dbReference type="EMBL" id="MDR6721628.1"/>
    </source>
</evidence>
<dbReference type="SUPFAM" id="SSF51445">
    <property type="entry name" value="(Trans)glycosidases"/>
    <property type="match status" value="1"/>
</dbReference>
<dbReference type="SUPFAM" id="SSF49785">
    <property type="entry name" value="Galactose-binding domain-like"/>
    <property type="match status" value="1"/>
</dbReference>
<dbReference type="Pfam" id="PF18565">
    <property type="entry name" value="Glyco_hydro2_C5"/>
    <property type="match status" value="1"/>
</dbReference>
<dbReference type="EMBL" id="JAVDTR010000001">
    <property type="protein sequence ID" value="MDR6721628.1"/>
    <property type="molecule type" value="Genomic_DNA"/>
</dbReference>
<dbReference type="Pfam" id="PF02836">
    <property type="entry name" value="Glyco_hydro_2_C"/>
    <property type="match status" value="1"/>
</dbReference>
<dbReference type="InterPro" id="IPR032311">
    <property type="entry name" value="DUF4982"/>
</dbReference>
<dbReference type="Gene3D" id="2.60.120.260">
    <property type="entry name" value="Galactose-binding domain-like"/>
    <property type="match status" value="1"/>
</dbReference>
<feature type="domain" description="Glycoside hydrolase family 2 catalytic" evidence="5">
    <location>
        <begin position="277"/>
        <end position="461"/>
    </location>
</feature>
<feature type="domain" description="Glycosyl hydrolases family 2 sugar binding" evidence="6">
    <location>
        <begin position="58"/>
        <end position="150"/>
    </location>
</feature>
<name>A0AAP5GW16_PAEAM</name>
<dbReference type="InterPro" id="IPR013783">
    <property type="entry name" value="Ig-like_fold"/>
</dbReference>
<dbReference type="InterPro" id="IPR051913">
    <property type="entry name" value="GH2_Domain-Containing"/>
</dbReference>
<sequence>MIRENIDRAWEFSHGIPSIVPGSAQPGRLLNLPHDFMIEIDTKPEAPGGSLTGYYDGGIGTYTKILDIPEEYADKRVMVEFDGVYMNATVKLNGHMVTKHHYGYSPFHADLTPYLKPGRPNNLMVTVNNGAQPNARWYSGSGLYRHVDLLVAQKVHIVPWGIFAHTSHIVNGTAFVFVETTVENSTSAPADVWLNVNMMREVSGIKAGTGRVKVHVPAGEKVVGRVRVAVEHADLWDIDSPNLYRITAELTDNKSVLDHNSTQFGIRTISVDPLNGFMLNGRSLKLKGGCVHHDNGILGAASFRDSEFRKMKLHKDNGYNAIRFAHNPMSRDLLDACDRLGLLVINEAFDVWTMEKNAQDYSLYFAENWMNDLETFMLRDRNHPSIIMWATGNEVLERGGMSDGYRLAAQLAARVRELDPTRLVTNSICSFFNGLDDEDTATFYEEMSLLLEDGEGFTPNYDTDFGMKIWPEYSEAFAAPLDVVGYNYMNYHYANAIEHFPDRVICGTESMPPQCDKYWHDVERFSHVIGDFVWTSHDYIGEAGLGKVKYVQRDETRNAHNSIGNSPYPWRVANCSDFDLCGFARPQLFYRKIVWGSDETFIAVRNPGNFGKLEILSRWGWPECEHHWSWTGSESLPIQVDIYSRAEEVELILNGKSLGRNSAGKTNRYTASFELIYEPGTLEAVSYIDGKRISSDILITAGKPEGIRIVTDKKELVANGQSLIYAVVEIVDAEGTLVPTAELKATARVSGAATLAAFGTGRPQTTENYTKGEFTSYQGRLLAIVRASYEVGISTMMVEIDGLNCESIEIPVN</sequence>
<feature type="domain" description="Glycoside hydrolase family 2 immunoglobulin-like beta-sandwich" evidence="4">
    <location>
        <begin position="165"/>
        <end position="267"/>
    </location>
</feature>
<evidence type="ECO:0000313" key="10">
    <source>
        <dbReference type="Proteomes" id="UP001254832"/>
    </source>
</evidence>
<dbReference type="Gene3D" id="3.20.20.80">
    <property type="entry name" value="Glycosidases"/>
    <property type="match status" value="1"/>
</dbReference>
<keyword evidence="2 9" id="KW-0378">Hydrolase</keyword>
<dbReference type="Pfam" id="PF16355">
    <property type="entry name" value="DUF4982"/>
    <property type="match status" value="1"/>
</dbReference>
<dbReference type="Pfam" id="PF00703">
    <property type="entry name" value="Glyco_hydro_2"/>
    <property type="match status" value="1"/>
</dbReference>
<dbReference type="PANTHER" id="PTHR42732">
    <property type="entry name" value="BETA-GALACTOSIDASE"/>
    <property type="match status" value="1"/>
</dbReference>
<keyword evidence="3 9" id="KW-0326">Glycosidase</keyword>
<dbReference type="Proteomes" id="UP001254832">
    <property type="component" value="Unassembled WGS sequence"/>
</dbReference>
<reference evidence="9" key="1">
    <citation type="submission" date="2023-07" db="EMBL/GenBank/DDBJ databases">
        <title>Sorghum-associated microbial communities from plants grown in Nebraska, USA.</title>
        <authorList>
            <person name="Schachtman D."/>
        </authorList>
    </citation>
    <scope>NUCLEOTIDE SEQUENCE</scope>
    <source>
        <strain evidence="9">BE80</strain>
    </source>
</reference>
<dbReference type="PRINTS" id="PR00132">
    <property type="entry name" value="GLHYDRLASE2"/>
</dbReference>
<dbReference type="InterPro" id="IPR006103">
    <property type="entry name" value="Glyco_hydro_2_cat"/>
</dbReference>
<gene>
    <name evidence="9" type="ORF">J2W91_000076</name>
</gene>
<feature type="domain" description="Glycoside hydrolase family 2" evidence="8">
    <location>
        <begin position="707"/>
        <end position="808"/>
    </location>
</feature>
<feature type="domain" description="DUF4982" evidence="7">
    <location>
        <begin position="637"/>
        <end position="693"/>
    </location>
</feature>
<dbReference type="InterPro" id="IPR040605">
    <property type="entry name" value="Glyco_hydro2_dom5"/>
</dbReference>
<dbReference type="PANTHER" id="PTHR42732:SF1">
    <property type="entry name" value="BETA-MANNOSIDASE"/>
    <property type="match status" value="1"/>
</dbReference>
<organism evidence="9 10">
    <name type="scientific">Paenibacillus amylolyticus</name>
    <dbReference type="NCBI Taxonomy" id="1451"/>
    <lineage>
        <taxon>Bacteria</taxon>
        <taxon>Bacillati</taxon>
        <taxon>Bacillota</taxon>
        <taxon>Bacilli</taxon>
        <taxon>Bacillales</taxon>
        <taxon>Paenibacillaceae</taxon>
        <taxon>Paenibacillus</taxon>
    </lineage>
</organism>
<dbReference type="GO" id="GO:0004565">
    <property type="term" value="F:beta-galactosidase activity"/>
    <property type="evidence" value="ECO:0007669"/>
    <property type="project" value="UniProtKB-EC"/>
</dbReference>
<protein>
    <submittedName>
        <fullName evidence="9">Beta-galactosidase</fullName>
        <ecNumber evidence="9">3.2.1.23</ecNumber>
    </submittedName>
</protein>
<dbReference type="InterPro" id="IPR008979">
    <property type="entry name" value="Galactose-bd-like_sf"/>
</dbReference>
<dbReference type="EC" id="3.2.1.23" evidence="9"/>
<evidence type="ECO:0000259" key="7">
    <source>
        <dbReference type="Pfam" id="PF16355"/>
    </source>
</evidence>
<evidence type="ECO:0000256" key="2">
    <source>
        <dbReference type="ARBA" id="ARBA00022801"/>
    </source>
</evidence>
<proteinExistence type="inferred from homology"/>
<dbReference type="InterPro" id="IPR006104">
    <property type="entry name" value="Glyco_hydro_2_N"/>
</dbReference>
<evidence type="ECO:0000259" key="6">
    <source>
        <dbReference type="Pfam" id="PF02837"/>
    </source>
</evidence>
<dbReference type="RefSeq" id="WP_310135627.1">
    <property type="nucleotide sequence ID" value="NZ_JAVDTR010000001.1"/>
</dbReference>
<dbReference type="InterPro" id="IPR017853">
    <property type="entry name" value="GH"/>
</dbReference>
<comment type="similarity">
    <text evidence="1">Belongs to the glycosyl hydrolase 2 family.</text>
</comment>
<dbReference type="GO" id="GO:0005975">
    <property type="term" value="P:carbohydrate metabolic process"/>
    <property type="evidence" value="ECO:0007669"/>
    <property type="project" value="InterPro"/>
</dbReference>
<dbReference type="Pfam" id="PF02837">
    <property type="entry name" value="Glyco_hydro_2_N"/>
    <property type="match status" value="1"/>
</dbReference>
<evidence type="ECO:0000259" key="5">
    <source>
        <dbReference type="Pfam" id="PF02836"/>
    </source>
</evidence>
<dbReference type="Gene3D" id="2.60.40.10">
    <property type="entry name" value="Immunoglobulins"/>
    <property type="match status" value="3"/>
</dbReference>
<dbReference type="InterPro" id="IPR036156">
    <property type="entry name" value="Beta-gal/glucu_dom_sf"/>
</dbReference>
<evidence type="ECO:0000259" key="4">
    <source>
        <dbReference type="Pfam" id="PF00703"/>
    </source>
</evidence>
<dbReference type="AlphaFoldDB" id="A0AAP5GW16"/>
<accession>A0AAP5GW16</accession>
<comment type="caution">
    <text evidence="9">The sequence shown here is derived from an EMBL/GenBank/DDBJ whole genome shotgun (WGS) entry which is preliminary data.</text>
</comment>
<dbReference type="InterPro" id="IPR006101">
    <property type="entry name" value="Glyco_hydro_2"/>
</dbReference>
<dbReference type="InterPro" id="IPR006102">
    <property type="entry name" value="Ig-like_GH2"/>
</dbReference>
<dbReference type="SUPFAM" id="SSF49303">
    <property type="entry name" value="beta-Galactosidase/glucuronidase domain"/>
    <property type="match status" value="1"/>
</dbReference>
<evidence type="ECO:0000256" key="1">
    <source>
        <dbReference type="ARBA" id="ARBA00007401"/>
    </source>
</evidence>
<evidence type="ECO:0000256" key="3">
    <source>
        <dbReference type="ARBA" id="ARBA00023295"/>
    </source>
</evidence>